<sequence length="111" mass="12635">MNNNELDKLKRRLGITDDLQDTLLTDLYEDAESYFKALTGASEVASTYAFIIREVALKLYNRKGSEGMASESVDGYSVSYASDLFSDYMDLLERDFNLNNKYRKSGSVKFL</sequence>
<evidence type="ECO:0000313" key="1">
    <source>
        <dbReference type="EMBL" id="MDK7187931.1"/>
    </source>
</evidence>
<evidence type="ECO:0000313" key="2">
    <source>
        <dbReference type="Proteomes" id="UP001229251"/>
    </source>
</evidence>
<dbReference type="InterPro" id="IPR053746">
    <property type="entry name" value="Viral_HT_Connector_Assembly"/>
</dbReference>
<dbReference type="Pfam" id="PF05135">
    <property type="entry name" value="Phage_connect_1"/>
    <property type="match status" value="1"/>
</dbReference>
<accession>A0AAJ1Q7F4</accession>
<dbReference type="Proteomes" id="UP001229251">
    <property type="component" value="Unassembled WGS sequence"/>
</dbReference>
<gene>
    <name evidence="1" type="ORF">QP433_08045</name>
</gene>
<dbReference type="EMBL" id="JASOOE010000018">
    <property type="protein sequence ID" value="MDK7187931.1"/>
    <property type="molecule type" value="Genomic_DNA"/>
</dbReference>
<protein>
    <submittedName>
        <fullName evidence="1">Phage head-tail connector protein</fullName>
    </submittedName>
</protein>
<dbReference type="Gene3D" id="1.10.246.150">
    <property type="match status" value="1"/>
</dbReference>
<organism evidence="1 2">
    <name type="scientific">Facklamia hominis</name>
    <dbReference type="NCBI Taxonomy" id="178214"/>
    <lineage>
        <taxon>Bacteria</taxon>
        <taxon>Bacillati</taxon>
        <taxon>Bacillota</taxon>
        <taxon>Bacilli</taxon>
        <taxon>Lactobacillales</taxon>
        <taxon>Aerococcaceae</taxon>
        <taxon>Facklamia</taxon>
    </lineage>
</organism>
<dbReference type="InterPro" id="IPR021146">
    <property type="entry name" value="Phage_gp6-like_head-tail"/>
</dbReference>
<proteinExistence type="predicted"/>
<dbReference type="AlphaFoldDB" id="A0AAJ1Q7F4"/>
<comment type="caution">
    <text evidence="1">The sequence shown here is derived from an EMBL/GenBank/DDBJ whole genome shotgun (WGS) entry which is preliminary data.</text>
</comment>
<reference evidence="1" key="1">
    <citation type="submission" date="2023-05" db="EMBL/GenBank/DDBJ databases">
        <title>Cataloging the Phylogenetic Diversity of Human Bladder Bacteria.</title>
        <authorList>
            <person name="Du J."/>
        </authorList>
    </citation>
    <scope>NUCLEOTIDE SEQUENCE</scope>
    <source>
        <strain evidence="1">UMB1231</strain>
    </source>
</reference>
<dbReference type="RefSeq" id="WP_285066350.1">
    <property type="nucleotide sequence ID" value="NZ_CAUPDI010000007.1"/>
</dbReference>
<name>A0AAJ1Q7F4_9LACT</name>